<dbReference type="Gene3D" id="1.10.510.10">
    <property type="entry name" value="Transferase(Phosphotransferase) domain 1"/>
    <property type="match status" value="1"/>
</dbReference>
<reference evidence="2" key="1">
    <citation type="submission" date="2022-07" db="EMBL/GenBank/DDBJ databases">
        <title>Phylogenomic reconstructions and comparative analyses of Kickxellomycotina fungi.</title>
        <authorList>
            <person name="Reynolds N.K."/>
            <person name="Stajich J.E."/>
            <person name="Barry K."/>
            <person name="Grigoriev I.V."/>
            <person name="Crous P."/>
            <person name="Smith M.E."/>
        </authorList>
    </citation>
    <scope>NUCLEOTIDE SEQUENCE</scope>
    <source>
        <strain evidence="2">NBRC 105413</strain>
    </source>
</reference>
<dbReference type="AlphaFoldDB" id="A0A9W7XNB4"/>
<gene>
    <name evidence="2" type="ORF">LPJ64_000268</name>
</gene>
<feature type="domain" description="Fungal-type protein kinase" evidence="1">
    <location>
        <begin position="125"/>
        <end position="511"/>
    </location>
</feature>
<dbReference type="SUPFAM" id="SSF56112">
    <property type="entry name" value="Protein kinase-like (PK-like)"/>
    <property type="match status" value="1"/>
</dbReference>
<comment type="caution">
    <text evidence="2">The sequence shown here is derived from an EMBL/GenBank/DDBJ whole genome shotgun (WGS) entry which is preliminary data.</text>
</comment>
<organism evidence="2 3">
    <name type="scientific">Coemansia asiatica</name>
    <dbReference type="NCBI Taxonomy" id="1052880"/>
    <lineage>
        <taxon>Eukaryota</taxon>
        <taxon>Fungi</taxon>
        <taxon>Fungi incertae sedis</taxon>
        <taxon>Zoopagomycota</taxon>
        <taxon>Kickxellomycotina</taxon>
        <taxon>Kickxellomycetes</taxon>
        <taxon>Kickxellales</taxon>
        <taxon>Kickxellaceae</taxon>
        <taxon>Coemansia</taxon>
    </lineage>
</organism>
<dbReference type="PANTHER" id="PTHR38248">
    <property type="entry name" value="FUNK1 6"/>
    <property type="match status" value="1"/>
</dbReference>
<evidence type="ECO:0000259" key="1">
    <source>
        <dbReference type="Pfam" id="PF17667"/>
    </source>
</evidence>
<proteinExistence type="predicted"/>
<dbReference type="GO" id="GO:0004672">
    <property type="term" value="F:protein kinase activity"/>
    <property type="evidence" value="ECO:0007669"/>
    <property type="project" value="InterPro"/>
</dbReference>
<evidence type="ECO:0000313" key="2">
    <source>
        <dbReference type="EMBL" id="KAJ1648440.1"/>
    </source>
</evidence>
<accession>A0A9W7XNB4</accession>
<keyword evidence="3" id="KW-1185">Reference proteome</keyword>
<dbReference type="Pfam" id="PF17667">
    <property type="entry name" value="Pkinase_fungal"/>
    <property type="match status" value="1"/>
</dbReference>
<dbReference type="InterPro" id="IPR008266">
    <property type="entry name" value="Tyr_kinase_AS"/>
</dbReference>
<dbReference type="InterPro" id="IPR040976">
    <property type="entry name" value="Pkinase_fungal"/>
</dbReference>
<name>A0A9W7XNB4_9FUNG</name>
<dbReference type="EMBL" id="JANBOH010000005">
    <property type="protein sequence ID" value="KAJ1648440.1"/>
    <property type="molecule type" value="Genomic_DNA"/>
</dbReference>
<dbReference type="PANTHER" id="PTHR38248:SF2">
    <property type="entry name" value="FUNK1 11"/>
    <property type="match status" value="1"/>
</dbReference>
<dbReference type="PROSITE" id="PS00109">
    <property type="entry name" value="PROTEIN_KINASE_TYR"/>
    <property type="match status" value="1"/>
</dbReference>
<sequence length="675" mass="77014">MQNAGSSAQRIETEPFADISSLTSNYDFLALMDGNIAAQPSSSSFTSKSNAQREKDMYPYIQSFFNAVSSVIEAGCQQIGEDISGPLRMLVPFKNSGRNPKGSDDDHRIDVRLRIDEGFSNSTIDDRSNPDYSNMLAVLEAKGCISEQNKASIQLFKYSRNLYARQPNRRFLWGLTTCATIFRICVLSNDRMLMSLPIDLQTSEGRNALIKWILDITYCDTDQLGYDPTVYFNADAGRWEIEIYDDDDQDNSCLTLEILTCIRLAERAFGRHTRCFRCKRIEESVSSDSISVSEEHINEMGNIIVKDAWAIAERHNDDGSRDEVSLLRKINELLNNDRNMEGKIPNLLIGGVVKQTGSDGKIYDDNTDNVLFALNSNFLSEENIIFRVHKRLAMTPVGYNIQSVRSVDELIVVAADAMAAYSAIYERCGILHRDISTNNILLCRDDRTDTINGILIDYDCALQMETAKFPKIRPDMTGTLPFMSIGNLKNSSVERTVLDDWESIIYVLCWMGTIGINEEDQAKCKEMRVLEPTRPDIFKWRDGSNFEIADAKCTDMGLHKHFYNKIVSRFFFDSSYMPLKKLVTHLRFMLMENPMLSKKTHSTFVQTEDSLFDLREFYIRKDTREDYWDNICNDDEANPFVRRAACANNIAKSLLETMNTARKEAMDRINESSKE</sequence>
<dbReference type="InterPro" id="IPR011009">
    <property type="entry name" value="Kinase-like_dom_sf"/>
</dbReference>
<dbReference type="Proteomes" id="UP001145021">
    <property type="component" value="Unassembled WGS sequence"/>
</dbReference>
<protein>
    <recommendedName>
        <fullName evidence="1">Fungal-type protein kinase domain-containing protein</fullName>
    </recommendedName>
</protein>
<evidence type="ECO:0000313" key="3">
    <source>
        <dbReference type="Proteomes" id="UP001145021"/>
    </source>
</evidence>